<dbReference type="EMBL" id="JBHUGF010000010">
    <property type="protein sequence ID" value="MFD1991602.1"/>
    <property type="molecule type" value="Genomic_DNA"/>
</dbReference>
<gene>
    <name evidence="2" type="ORF">ACFSGI_16665</name>
</gene>
<organism evidence="2 3">
    <name type="scientific">Paenibacillus nicotianae</name>
    <dbReference type="NCBI Taxonomy" id="1526551"/>
    <lineage>
        <taxon>Bacteria</taxon>
        <taxon>Bacillati</taxon>
        <taxon>Bacillota</taxon>
        <taxon>Bacilli</taxon>
        <taxon>Bacillales</taxon>
        <taxon>Paenibacillaceae</taxon>
        <taxon>Paenibacillus</taxon>
    </lineage>
</organism>
<accession>A0ABW4UZ81</accession>
<feature type="domain" description="DUF3502" evidence="1">
    <location>
        <begin position="439"/>
        <end position="506"/>
    </location>
</feature>
<dbReference type="PROSITE" id="PS51257">
    <property type="entry name" value="PROKAR_LIPOPROTEIN"/>
    <property type="match status" value="1"/>
</dbReference>
<name>A0ABW4UZ81_9BACL</name>
<evidence type="ECO:0000259" key="1">
    <source>
        <dbReference type="Pfam" id="PF12010"/>
    </source>
</evidence>
<dbReference type="SUPFAM" id="SSF53850">
    <property type="entry name" value="Periplasmic binding protein-like II"/>
    <property type="match status" value="1"/>
</dbReference>
<sequence>MNEKGDGSMLRTPKAWSLSLAVIMMLSIVLSACGGSKESNGTTADGQLAPVELIFYNYATPMKGQDRVMEKVNEYLKKKINATIKVVTMEGSDFETKVPVMLASGQPMDIVFTSSWTNNYLSNVSKQAFTPLTPLLDQYGQDLKKTVPDTLWKGMTVNKELYAVPIYKEIGHQVGVLFRKDLVDKYKLNVAGIQSWKDMEPILKTLHEKDPSILALDGTEGMYRSFPVQHMSGDWNLPGIINVGDKPYYARSDDKIFNQYDTPEFKEFVETAYKWNQAGYTPKDVDYQSENDWKAGKVFAGSLLYAPNYVYKRSAQLGYELDYQNLGKGVVETSDVQGGAYAIPRSSKNPERAMMFLNLLYTDPTLANLFVHGIEGQDYTKVDDQFIKPAEGVDAANPDYDYGYGWMWGNVNIFYYDQSYPKDTLEQFKKFEDNNTPAPALGFNFDTTPVQTEIAAINNVISEYYKPLVTGTVNPDEYLPKFIQKLKDAGVDNMLAEMQTQYDTWKSQQTGS</sequence>
<dbReference type="Pfam" id="PF12010">
    <property type="entry name" value="DUF3502"/>
    <property type="match status" value="1"/>
</dbReference>
<proteinExistence type="predicted"/>
<evidence type="ECO:0000313" key="3">
    <source>
        <dbReference type="Proteomes" id="UP001597403"/>
    </source>
</evidence>
<dbReference type="InterPro" id="IPR022627">
    <property type="entry name" value="DUF3502"/>
</dbReference>
<reference evidence="3" key="1">
    <citation type="journal article" date="2019" name="Int. J. Syst. Evol. Microbiol.">
        <title>The Global Catalogue of Microorganisms (GCM) 10K type strain sequencing project: providing services to taxonomists for standard genome sequencing and annotation.</title>
        <authorList>
            <consortium name="The Broad Institute Genomics Platform"/>
            <consortium name="The Broad Institute Genome Sequencing Center for Infectious Disease"/>
            <person name="Wu L."/>
            <person name="Ma J."/>
        </authorList>
    </citation>
    <scope>NUCLEOTIDE SEQUENCE [LARGE SCALE GENOMIC DNA]</scope>
    <source>
        <strain evidence="3">CGMCC 1.15067</strain>
    </source>
</reference>
<protein>
    <submittedName>
        <fullName evidence="2">ABC transporter substrate-binding protein</fullName>
    </submittedName>
</protein>
<dbReference type="PANTHER" id="PTHR43649">
    <property type="entry name" value="ARABINOSE-BINDING PROTEIN-RELATED"/>
    <property type="match status" value="1"/>
</dbReference>
<dbReference type="PANTHER" id="PTHR43649:SF17">
    <property type="entry name" value="ABC TRANSPORTER SOLUTE BINDING PROTEIN-SUGAR TRANSPORT"/>
    <property type="match status" value="1"/>
</dbReference>
<dbReference type="Proteomes" id="UP001597403">
    <property type="component" value="Unassembled WGS sequence"/>
</dbReference>
<dbReference type="Gene3D" id="3.40.190.10">
    <property type="entry name" value="Periplasmic binding protein-like II"/>
    <property type="match status" value="1"/>
</dbReference>
<evidence type="ECO:0000313" key="2">
    <source>
        <dbReference type="EMBL" id="MFD1991602.1"/>
    </source>
</evidence>
<keyword evidence="3" id="KW-1185">Reference proteome</keyword>
<comment type="caution">
    <text evidence="2">The sequence shown here is derived from an EMBL/GenBank/DDBJ whole genome shotgun (WGS) entry which is preliminary data.</text>
</comment>
<dbReference type="Pfam" id="PF01547">
    <property type="entry name" value="SBP_bac_1"/>
    <property type="match status" value="1"/>
</dbReference>
<dbReference type="InterPro" id="IPR050490">
    <property type="entry name" value="Bact_solute-bd_prot1"/>
</dbReference>
<dbReference type="InterPro" id="IPR006059">
    <property type="entry name" value="SBP"/>
</dbReference>